<dbReference type="PROSITE" id="PS51819">
    <property type="entry name" value="VOC"/>
    <property type="match status" value="1"/>
</dbReference>
<evidence type="ECO:0000313" key="2">
    <source>
        <dbReference type="EMBL" id="MBW4434817.1"/>
    </source>
</evidence>
<dbReference type="Pfam" id="PF00903">
    <property type="entry name" value="Glyoxalase"/>
    <property type="match status" value="1"/>
</dbReference>
<dbReference type="PANTHER" id="PTHR33993">
    <property type="entry name" value="GLYOXALASE-RELATED"/>
    <property type="match status" value="1"/>
</dbReference>
<reference evidence="2" key="1">
    <citation type="submission" date="2021-05" db="EMBL/GenBank/DDBJ databases">
        <authorList>
            <person name="Pietrasiak N."/>
            <person name="Ward R."/>
            <person name="Stajich J.E."/>
            <person name="Kurbessoian T."/>
        </authorList>
    </citation>
    <scope>NUCLEOTIDE SEQUENCE</scope>
    <source>
        <strain evidence="2">HA4357-MV3</strain>
    </source>
</reference>
<comment type="caution">
    <text evidence="2">The sequence shown here is derived from an EMBL/GenBank/DDBJ whole genome shotgun (WGS) entry which is preliminary data.</text>
</comment>
<evidence type="ECO:0000259" key="1">
    <source>
        <dbReference type="PROSITE" id="PS51819"/>
    </source>
</evidence>
<dbReference type="AlphaFoldDB" id="A0A9E3LVF6"/>
<proteinExistence type="predicted"/>
<dbReference type="InterPro" id="IPR029068">
    <property type="entry name" value="Glyas_Bleomycin-R_OHBP_Dase"/>
</dbReference>
<dbReference type="PANTHER" id="PTHR33993:SF14">
    <property type="entry name" value="GB|AAF24581.1"/>
    <property type="match status" value="1"/>
</dbReference>
<sequence length="131" mass="15276">MKVGAAYTRLLVNEWKACFLFYKDLLEFEVAVENETDEYAEFKAGDMRLSLSQRQEMAQLIHNADKPLQAECQDTVVLIFTVHDLEEEYKQLRHKGVEFTAPPMNNPYYGIKTAYLRDPDENLIGLYEFLS</sequence>
<feature type="domain" description="VOC" evidence="1">
    <location>
        <begin position="4"/>
        <end position="129"/>
    </location>
</feature>
<dbReference type="InterPro" id="IPR037523">
    <property type="entry name" value="VOC_core"/>
</dbReference>
<organism evidence="2 3">
    <name type="scientific">Pelatocladus maniniholoensis HA4357-MV3</name>
    <dbReference type="NCBI Taxonomy" id="1117104"/>
    <lineage>
        <taxon>Bacteria</taxon>
        <taxon>Bacillati</taxon>
        <taxon>Cyanobacteriota</taxon>
        <taxon>Cyanophyceae</taxon>
        <taxon>Nostocales</taxon>
        <taxon>Nostocaceae</taxon>
        <taxon>Pelatocladus</taxon>
    </lineage>
</organism>
<accession>A0A9E3LVF6</accession>
<dbReference type="SUPFAM" id="SSF54593">
    <property type="entry name" value="Glyoxalase/Bleomycin resistance protein/Dihydroxybiphenyl dioxygenase"/>
    <property type="match status" value="1"/>
</dbReference>
<dbReference type="EMBL" id="JAHHHW010000143">
    <property type="protein sequence ID" value="MBW4434817.1"/>
    <property type="molecule type" value="Genomic_DNA"/>
</dbReference>
<evidence type="ECO:0000313" key="3">
    <source>
        <dbReference type="Proteomes" id="UP000813215"/>
    </source>
</evidence>
<reference evidence="2" key="2">
    <citation type="journal article" date="2022" name="Microbiol. Resour. Announc.">
        <title>Metagenome Sequencing to Explore Phylogenomics of Terrestrial Cyanobacteria.</title>
        <authorList>
            <person name="Ward R.D."/>
            <person name="Stajich J.E."/>
            <person name="Johansen J.R."/>
            <person name="Huntemann M."/>
            <person name="Clum A."/>
            <person name="Foster B."/>
            <person name="Foster B."/>
            <person name="Roux S."/>
            <person name="Palaniappan K."/>
            <person name="Varghese N."/>
            <person name="Mukherjee S."/>
            <person name="Reddy T.B.K."/>
            <person name="Daum C."/>
            <person name="Copeland A."/>
            <person name="Chen I.A."/>
            <person name="Ivanova N.N."/>
            <person name="Kyrpides N.C."/>
            <person name="Shapiro N."/>
            <person name="Eloe-Fadrosh E.A."/>
            <person name="Pietrasiak N."/>
        </authorList>
    </citation>
    <scope>NUCLEOTIDE SEQUENCE</scope>
    <source>
        <strain evidence="2">HA4357-MV3</strain>
    </source>
</reference>
<gene>
    <name evidence="2" type="ORF">KME28_24665</name>
</gene>
<dbReference type="Gene3D" id="3.10.180.10">
    <property type="entry name" value="2,3-Dihydroxybiphenyl 1,2-Dioxygenase, domain 1"/>
    <property type="match status" value="1"/>
</dbReference>
<dbReference type="InterPro" id="IPR004360">
    <property type="entry name" value="Glyas_Fos-R_dOase_dom"/>
</dbReference>
<dbReference type="Proteomes" id="UP000813215">
    <property type="component" value="Unassembled WGS sequence"/>
</dbReference>
<protein>
    <submittedName>
        <fullName evidence="2">VOC family protein</fullName>
    </submittedName>
</protein>
<dbReference type="InterPro" id="IPR052164">
    <property type="entry name" value="Anthracycline_SecMetBiosynth"/>
</dbReference>
<name>A0A9E3LVF6_9NOST</name>